<sequence>MGLLWFPIIVLGLYFSLLSVGRTYRCKILREQTCLLDADNLGVRLAAGKIKGTAVICGGSVGGLIAARVCHDHFEQVVIVEPEAWLNSDSHPHHANSKDQANKRSRVMQYNSLHTMGYIVLSKLFLDLDEECKASARIFVSGNPIQAPTAEYGGSLPKTTYAGRAGLETLIRRLVLGRNYKNIRQITGTVTGVSRDEVDPQFLQSVTVRTTEGTINIPATLVVDCTGPAAAGIKWLGREGYGFADKYTKNQLPLDKLKISYDQKLHYSTLQFCVPPELGRRLPGLPVPYDECGVIYCLFTDSAKDHRVMYSQRVDGDFLQVAFLAWGECELPTTLEEVKACARSLEVEDTMTCSRLAFPGSSYIRYEKAVNLPSNWIALGDSVMRVNPIYGQGCTKAFFGPLCLNTLLQNLTAIPRGFSKKYFDMHAAKIGPLWHATKTGDYAYPTTIPVAGETLAKGSWIRWYMKKIYVVALNDAQAGSALWHSRVLLAPSTDMFQLGLIVKVLWSVFTTPKA</sequence>
<dbReference type="Proteomes" id="UP001175227">
    <property type="component" value="Unassembled WGS sequence"/>
</dbReference>
<evidence type="ECO:0000313" key="2">
    <source>
        <dbReference type="Proteomes" id="UP001175227"/>
    </source>
</evidence>
<organism evidence="1 2">
    <name type="scientific">Armillaria novae-zelandiae</name>
    <dbReference type="NCBI Taxonomy" id="153914"/>
    <lineage>
        <taxon>Eukaryota</taxon>
        <taxon>Fungi</taxon>
        <taxon>Dikarya</taxon>
        <taxon>Basidiomycota</taxon>
        <taxon>Agaricomycotina</taxon>
        <taxon>Agaricomycetes</taxon>
        <taxon>Agaricomycetidae</taxon>
        <taxon>Agaricales</taxon>
        <taxon>Marasmiineae</taxon>
        <taxon>Physalacriaceae</taxon>
        <taxon>Armillaria</taxon>
    </lineage>
</organism>
<evidence type="ECO:0000313" key="1">
    <source>
        <dbReference type="EMBL" id="KAK0486200.1"/>
    </source>
</evidence>
<dbReference type="InterPro" id="IPR036188">
    <property type="entry name" value="FAD/NAD-bd_sf"/>
</dbReference>
<keyword evidence="2" id="KW-1185">Reference proteome</keyword>
<dbReference type="SUPFAM" id="SSF51905">
    <property type="entry name" value="FAD/NAD(P)-binding domain"/>
    <property type="match status" value="1"/>
</dbReference>
<reference evidence="1" key="1">
    <citation type="submission" date="2023-06" db="EMBL/GenBank/DDBJ databases">
        <authorList>
            <consortium name="Lawrence Berkeley National Laboratory"/>
            <person name="Ahrendt S."/>
            <person name="Sahu N."/>
            <person name="Indic B."/>
            <person name="Wong-Bajracharya J."/>
            <person name="Merenyi Z."/>
            <person name="Ke H.-M."/>
            <person name="Monk M."/>
            <person name="Kocsube S."/>
            <person name="Drula E."/>
            <person name="Lipzen A."/>
            <person name="Balint B."/>
            <person name="Henrissat B."/>
            <person name="Andreopoulos B."/>
            <person name="Martin F.M."/>
            <person name="Harder C.B."/>
            <person name="Rigling D."/>
            <person name="Ford K.L."/>
            <person name="Foster G.D."/>
            <person name="Pangilinan J."/>
            <person name="Papanicolaou A."/>
            <person name="Barry K."/>
            <person name="LaButti K."/>
            <person name="Viragh M."/>
            <person name="Koriabine M."/>
            <person name="Yan M."/>
            <person name="Riley R."/>
            <person name="Champramary S."/>
            <person name="Plett K.L."/>
            <person name="Tsai I.J."/>
            <person name="Slot J."/>
            <person name="Sipos G."/>
            <person name="Plett J."/>
            <person name="Nagy L.G."/>
            <person name="Grigoriev I.V."/>
        </authorList>
    </citation>
    <scope>NUCLEOTIDE SEQUENCE</scope>
    <source>
        <strain evidence="1">ICMP 16352</strain>
    </source>
</reference>
<gene>
    <name evidence="1" type="ORF">IW261DRAFT_1549089</name>
</gene>
<accession>A0AA39PLT9</accession>
<protein>
    <recommendedName>
        <fullName evidence="3">FAD/NAD(P)-binding domain-containing protein</fullName>
    </recommendedName>
</protein>
<dbReference type="AlphaFoldDB" id="A0AA39PLT9"/>
<proteinExistence type="predicted"/>
<name>A0AA39PLT9_9AGAR</name>
<dbReference type="EMBL" id="JAUEPR010000004">
    <property type="protein sequence ID" value="KAK0486200.1"/>
    <property type="molecule type" value="Genomic_DNA"/>
</dbReference>
<comment type="caution">
    <text evidence="1">The sequence shown here is derived from an EMBL/GenBank/DDBJ whole genome shotgun (WGS) entry which is preliminary data.</text>
</comment>
<evidence type="ECO:0008006" key="3">
    <source>
        <dbReference type="Google" id="ProtNLM"/>
    </source>
</evidence>
<dbReference type="Gene3D" id="3.50.50.60">
    <property type="entry name" value="FAD/NAD(P)-binding domain"/>
    <property type="match status" value="1"/>
</dbReference>